<keyword evidence="3" id="KW-1003">Cell membrane</keyword>
<evidence type="ECO:0000313" key="8">
    <source>
        <dbReference type="EMBL" id="MBD3867449.1"/>
    </source>
</evidence>
<comment type="caution">
    <text evidence="8">The sequence shown here is derived from an EMBL/GenBank/DDBJ whole genome shotgun (WGS) entry which is preliminary data.</text>
</comment>
<evidence type="ECO:0000256" key="1">
    <source>
        <dbReference type="ARBA" id="ARBA00004651"/>
    </source>
</evidence>
<feature type="transmembrane region" description="Helical" evidence="7">
    <location>
        <begin position="20"/>
        <end position="41"/>
    </location>
</feature>
<evidence type="ECO:0000256" key="7">
    <source>
        <dbReference type="SAM" id="Phobius"/>
    </source>
</evidence>
<proteinExistence type="predicted"/>
<protein>
    <submittedName>
        <fullName evidence="8">MATE family efflux transporter</fullName>
    </submittedName>
</protein>
<feature type="transmembrane region" description="Helical" evidence="7">
    <location>
        <begin position="163"/>
        <end position="184"/>
    </location>
</feature>
<dbReference type="InterPro" id="IPR002528">
    <property type="entry name" value="MATE_fam"/>
</dbReference>
<feature type="transmembrane region" description="Helical" evidence="7">
    <location>
        <begin position="132"/>
        <end position="151"/>
    </location>
</feature>
<feature type="transmembrane region" description="Helical" evidence="7">
    <location>
        <begin position="238"/>
        <end position="258"/>
    </location>
</feature>
<feature type="transmembrane region" description="Helical" evidence="7">
    <location>
        <begin position="190"/>
        <end position="210"/>
    </location>
</feature>
<feature type="transmembrane region" description="Helical" evidence="7">
    <location>
        <begin position="421"/>
        <end position="444"/>
    </location>
</feature>
<keyword evidence="6 7" id="KW-0472">Membrane</keyword>
<dbReference type="PANTHER" id="PTHR43549:SF2">
    <property type="entry name" value="MULTIDRUG RESISTANCE PROTEIN NORM-RELATED"/>
    <property type="match status" value="1"/>
</dbReference>
<feature type="transmembrane region" description="Helical" evidence="7">
    <location>
        <begin position="389"/>
        <end position="409"/>
    </location>
</feature>
<dbReference type="PIRSF" id="PIRSF006603">
    <property type="entry name" value="DinF"/>
    <property type="match status" value="1"/>
</dbReference>
<dbReference type="Pfam" id="PF01554">
    <property type="entry name" value="MatE"/>
    <property type="match status" value="2"/>
</dbReference>
<dbReference type="InterPro" id="IPR052031">
    <property type="entry name" value="Membrane_Transporter-Flippase"/>
</dbReference>
<sequence length="458" mass="49283">MAAGLPDIDRQDPSVLRMAAPLVISFVMRATFTMVDTVFAATIGDPAVAAIGLTIPFEFVLIAIWVGMSTGLTSNLSRSVGAGENRRIEQYLKSALRLVQIVSPGFALIGVGIWFVAPHMGLDPEVARQFRIYGSTMLFGASLTSFWSILPDSMVKAHQDTRTTMWAGIISNVLNLVMNALFLFVFGWGIFGIALSTVLGRLGGLAYATAKANAHERRRKAVQVEIDCNPDPRPYRTLFTLTIPSALTFALMASEAGLVNLLLSRMENATEAIVAYSIYYRVALFALNPIIAIGVALLPFTARRFGRGDIAGILKGLREAGLAMVVYSVLIVGPVIAIIAPWVARSLTESEVSAGFTRILLYFVPVSCLLGSPFLLCRPAFEGMQRGKPGLITALVRYLGLTFPLAWLGIRMTTVTGLHPIYGLVVGLMIASLLSSAMFTAWLYKAIKGLGTGPAATT</sequence>
<dbReference type="GO" id="GO:0005886">
    <property type="term" value="C:plasma membrane"/>
    <property type="evidence" value="ECO:0007669"/>
    <property type="project" value="UniProtKB-SubCell"/>
</dbReference>
<reference evidence="8 9" key="1">
    <citation type="submission" date="2020-08" db="EMBL/GenBank/DDBJ databases">
        <title>Acidobacteriota in marine sediments use diverse sulfur dissimilation pathways.</title>
        <authorList>
            <person name="Wasmund K."/>
        </authorList>
    </citation>
    <scope>NUCLEOTIDE SEQUENCE [LARGE SCALE GENOMIC DNA]</scope>
    <source>
        <strain evidence="8">MAG AM4</strain>
    </source>
</reference>
<evidence type="ECO:0000256" key="5">
    <source>
        <dbReference type="ARBA" id="ARBA00022989"/>
    </source>
</evidence>
<dbReference type="EMBL" id="JACXWD010000010">
    <property type="protein sequence ID" value="MBD3867449.1"/>
    <property type="molecule type" value="Genomic_DNA"/>
</dbReference>
<evidence type="ECO:0000256" key="6">
    <source>
        <dbReference type="ARBA" id="ARBA00023136"/>
    </source>
</evidence>
<dbReference type="AlphaFoldDB" id="A0A8J6Y063"/>
<dbReference type="InterPro" id="IPR048279">
    <property type="entry name" value="MdtK-like"/>
</dbReference>
<feature type="transmembrane region" description="Helical" evidence="7">
    <location>
        <begin position="356"/>
        <end position="377"/>
    </location>
</feature>
<dbReference type="GO" id="GO:0042910">
    <property type="term" value="F:xenobiotic transmembrane transporter activity"/>
    <property type="evidence" value="ECO:0007669"/>
    <property type="project" value="InterPro"/>
</dbReference>
<evidence type="ECO:0000256" key="2">
    <source>
        <dbReference type="ARBA" id="ARBA00022448"/>
    </source>
</evidence>
<keyword evidence="4 7" id="KW-0812">Transmembrane</keyword>
<dbReference type="Proteomes" id="UP000648239">
    <property type="component" value="Unassembled WGS sequence"/>
</dbReference>
<accession>A0A8J6Y063</accession>
<dbReference type="PANTHER" id="PTHR43549">
    <property type="entry name" value="MULTIDRUG RESISTANCE PROTEIN YPNP-RELATED"/>
    <property type="match status" value="1"/>
</dbReference>
<evidence type="ECO:0000313" key="9">
    <source>
        <dbReference type="Proteomes" id="UP000648239"/>
    </source>
</evidence>
<keyword evidence="5 7" id="KW-1133">Transmembrane helix</keyword>
<comment type="subcellular location">
    <subcellularLocation>
        <location evidence="1">Cell membrane</location>
        <topology evidence="1">Multi-pass membrane protein</topology>
    </subcellularLocation>
</comment>
<name>A0A8J6Y063_9BACT</name>
<evidence type="ECO:0000256" key="4">
    <source>
        <dbReference type="ARBA" id="ARBA00022692"/>
    </source>
</evidence>
<feature type="transmembrane region" description="Helical" evidence="7">
    <location>
        <begin position="95"/>
        <end position="117"/>
    </location>
</feature>
<gene>
    <name evidence="8" type="ORF">IFK94_04905</name>
</gene>
<organism evidence="8 9">
    <name type="scientific">Candidatus Polarisedimenticola svalbardensis</name>
    <dbReference type="NCBI Taxonomy" id="2886004"/>
    <lineage>
        <taxon>Bacteria</taxon>
        <taxon>Pseudomonadati</taxon>
        <taxon>Acidobacteriota</taxon>
        <taxon>Candidatus Polarisedimenticolia</taxon>
        <taxon>Candidatus Polarisedimenticolales</taxon>
        <taxon>Candidatus Polarisedimenticolaceae</taxon>
        <taxon>Candidatus Polarisedimenticola</taxon>
    </lineage>
</organism>
<dbReference type="GO" id="GO:0015297">
    <property type="term" value="F:antiporter activity"/>
    <property type="evidence" value="ECO:0007669"/>
    <property type="project" value="InterPro"/>
</dbReference>
<feature type="transmembrane region" description="Helical" evidence="7">
    <location>
        <begin position="47"/>
        <end position="68"/>
    </location>
</feature>
<feature type="transmembrane region" description="Helical" evidence="7">
    <location>
        <begin position="321"/>
        <end position="344"/>
    </location>
</feature>
<evidence type="ECO:0000256" key="3">
    <source>
        <dbReference type="ARBA" id="ARBA00022475"/>
    </source>
</evidence>
<feature type="transmembrane region" description="Helical" evidence="7">
    <location>
        <begin position="278"/>
        <end position="300"/>
    </location>
</feature>
<keyword evidence="2" id="KW-0813">Transport</keyword>